<dbReference type="OrthoDB" id="960722at2"/>
<keyword evidence="1" id="KW-0175">Coiled coil</keyword>
<comment type="caution">
    <text evidence="3">The sequence shown here is derived from an EMBL/GenBank/DDBJ whole genome shotgun (WGS) entry which is preliminary data.</text>
</comment>
<keyword evidence="4" id="KW-1185">Reference proteome</keyword>
<dbReference type="RefSeq" id="WP_111340835.1">
    <property type="nucleotide sequence ID" value="NZ_QLII01000001.1"/>
</dbReference>
<gene>
    <name evidence="3" type="ORF">HMF3257_05615</name>
</gene>
<evidence type="ECO:0000256" key="2">
    <source>
        <dbReference type="SAM" id="Phobius"/>
    </source>
</evidence>
<feature type="coiled-coil region" evidence="1">
    <location>
        <begin position="74"/>
        <end position="101"/>
    </location>
</feature>
<dbReference type="Proteomes" id="UP000249016">
    <property type="component" value="Unassembled WGS sequence"/>
</dbReference>
<reference evidence="3 4" key="1">
    <citation type="submission" date="2018-06" db="EMBL/GenBank/DDBJ databases">
        <title>Spirosoma sp. HMF3257 Genome sequencing and assembly.</title>
        <authorList>
            <person name="Kang H."/>
            <person name="Cha I."/>
            <person name="Kim H."/>
            <person name="Kang J."/>
            <person name="Joh K."/>
        </authorList>
    </citation>
    <scope>NUCLEOTIDE SEQUENCE [LARGE SCALE GENOMIC DNA]</scope>
    <source>
        <strain evidence="3 4">HMF3257</strain>
    </source>
</reference>
<feature type="transmembrane region" description="Helical" evidence="2">
    <location>
        <begin position="18"/>
        <end position="36"/>
    </location>
</feature>
<keyword evidence="2" id="KW-0812">Transmembrane</keyword>
<evidence type="ECO:0000313" key="3">
    <source>
        <dbReference type="EMBL" id="RAI73961.1"/>
    </source>
</evidence>
<keyword evidence="2" id="KW-1133">Transmembrane helix</keyword>
<dbReference type="EMBL" id="QLII01000001">
    <property type="protein sequence ID" value="RAI73961.1"/>
    <property type="molecule type" value="Genomic_DNA"/>
</dbReference>
<name>A0A327NF79_9BACT</name>
<accession>A0A327NF79</accession>
<protein>
    <submittedName>
        <fullName evidence="3">Uncharacterized protein</fullName>
    </submittedName>
</protein>
<evidence type="ECO:0000313" key="4">
    <source>
        <dbReference type="Proteomes" id="UP000249016"/>
    </source>
</evidence>
<keyword evidence="2" id="KW-0472">Membrane</keyword>
<sequence>MNTVKVIWEFIKGNYKRFAWEVAAILLSIVVTWLIGHFSGQDELKTCQDERTVLLQEKANAQSVLDSIKWSKVITLKETQINSLQNENNRLREKAALDSAAAYSELEAMRSINKRYKAK</sequence>
<organism evidence="3 4">
    <name type="scientific">Spirosoma telluris</name>
    <dbReference type="NCBI Taxonomy" id="2183553"/>
    <lineage>
        <taxon>Bacteria</taxon>
        <taxon>Pseudomonadati</taxon>
        <taxon>Bacteroidota</taxon>
        <taxon>Cytophagia</taxon>
        <taxon>Cytophagales</taxon>
        <taxon>Cytophagaceae</taxon>
        <taxon>Spirosoma</taxon>
    </lineage>
</organism>
<evidence type="ECO:0000256" key="1">
    <source>
        <dbReference type="SAM" id="Coils"/>
    </source>
</evidence>
<dbReference type="AlphaFoldDB" id="A0A327NF79"/>
<proteinExistence type="predicted"/>